<feature type="compositionally biased region" description="Basic and acidic residues" evidence="2">
    <location>
        <begin position="489"/>
        <end position="499"/>
    </location>
</feature>
<keyword evidence="5" id="KW-1185">Reference proteome</keyword>
<keyword evidence="1" id="KW-0863">Zinc-finger</keyword>
<dbReference type="InterPro" id="IPR013087">
    <property type="entry name" value="Znf_C2H2_type"/>
</dbReference>
<feature type="region of interest" description="Disordered" evidence="2">
    <location>
        <begin position="133"/>
        <end position="177"/>
    </location>
</feature>
<keyword evidence="1" id="KW-0479">Metal-binding</keyword>
<feature type="region of interest" description="Disordered" evidence="2">
    <location>
        <begin position="648"/>
        <end position="672"/>
    </location>
</feature>
<feature type="compositionally biased region" description="Polar residues" evidence="2">
    <location>
        <begin position="596"/>
        <end position="614"/>
    </location>
</feature>
<dbReference type="InterPro" id="IPR036236">
    <property type="entry name" value="Znf_C2H2_sf"/>
</dbReference>
<dbReference type="OrthoDB" id="7295497at2759"/>
<accession>A0A232M4H6</accession>
<feature type="compositionally biased region" description="Low complexity" evidence="2">
    <location>
        <begin position="578"/>
        <end position="587"/>
    </location>
</feature>
<dbReference type="SMART" id="SM00355">
    <property type="entry name" value="ZnF_C2H2"/>
    <property type="match status" value="3"/>
</dbReference>
<comment type="caution">
    <text evidence="4">The sequence shown here is derived from an EMBL/GenBank/DDBJ whole genome shotgun (WGS) entry which is preliminary data.</text>
</comment>
<feature type="region of interest" description="Disordered" evidence="2">
    <location>
        <begin position="69"/>
        <end position="92"/>
    </location>
</feature>
<keyword evidence="1" id="KW-0862">Zinc</keyword>
<dbReference type="AlphaFoldDB" id="A0A232M4H6"/>
<evidence type="ECO:0000313" key="4">
    <source>
        <dbReference type="EMBL" id="OXV11242.1"/>
    </source>
</evidence>
<feature type="compositionally biased region" description="Low complexity" evidence="2">
    <location>
        <begin position="76"/>
        <end position="92"/>
    </location>
</feature>
<dbReference type="Pfam" id="PF00096">
    <property type="entry name" value="zf-C2H2"/>
    <property type="match status" value="1"/>
</dbReference>
<protein>
    <recommendedName>
        <fullName evidence="3">C2H2-type domain-containing protein</fullName>
    </recommendedName>
</protein>
<name>A0A232M4H6_9EURO</name>
<sequence length="807" mass="88045">MVTPVLRKGRIISSSLPPDSFFNTASQEDFIRFHEEQHPLDVLQTTAQLALQPWQSSLESPVPLYQHPFSSPPASPADSPVFSSPTFSTSRSPVTAVSADFSVGFDGSQLETASPSMSVSSSYNPVYHHLPTRPYTPQYPPRGSSPMLVPHGLPQTGSYIPSTCTSTSNGNNSHRHSIHQIAQGWEGDACASARTNGLARRSGIHSKTSSGGSGNAISSPLSATAYTSPSSSSSYAGLDSYQNPSQVIGSKSLPTPVQTPVQISFLAAPFQNYDPSSQNGENVEAEIAMRQAVMEQQQRLHRTQPQPLKMASSHQAAAASMEEDASFHHALAPSVSSRSHHDSPMTPQTTYDDLDDSSKAIVAHGEDRSRDVDRWMMDDYLHLDALSDFGGPNAAAVPIGVYQDELLHPTIIPQPPTSRKSVAVSGLPMPFRNILQAANQGHMSARSQSPAHSMSRERSPFRQGSQLAVDFRTSPLQSSNLAVSMPHGMDMEDQHDPQTEPKTISPKDAVLEFHEGPEDHGLPSLFPSSEAGFPPTQSYSPMDAFPNQYPRQADGLHFLQQPQQQQPQPQQQPPPPSQQGQQQQHQPSQPPPQQSRSEGGQRLSQHHSAGQTPNDPSRRPSDTSSDSGTYTCTYHGCTLRFETPAKLQKHKREAHRQAVSASATTGRDGEGNTLAMRNSQAGPHKCERINPSTGKPCNSIFSRPYDLTRHEDTIHNARKQKVRCHLCTEEKTFSRNDALTRHMRVVHPEVDWPGSGRKAASSARLGLGQRHFGDGARHDVNTPAHGRDLLPDRRFDFPDLVNRGLAA</sequence>
<evidence type="ECO:0000256" key="2">
    <source>
        <dbReference type="SAM" id="MobiDB-lite"/>
    </source>
</evidence>
<organism evidence="4 5">
    <name type="scientific">Elaphomyces granulatus</name>
    <dbReference type="NCBI Taxonomy" id="519963"/>
    <lineage>
        <taxon>Eukaryota</taxon>
        <taxon>Fungi</taxon>
        <taxon>Dikarya</taxon>
        <taxon>Ascomycota</taxon>
        <taxon>Pezizomycotina</taxon>
        <taxon>Eurotiomycetes</taxon>
        <taxon>Eurotiomycetidae</taxon>
        <taxon>Eurotiales</taxon>
        <taxon>Elaphomycetaceae</taxon>
        <taxon>Elaphomyces</taxon>
    </lineage>
</organism>
<evidence type="ECO:0000256" key="1">
    <source>
        <dbReference type="PROSITE-ProRule" id="PRU00042"/>
    </source>
</evidence>
<dbReference type="InterPro" id="IPR051061">
    <property type="entry name" value="Zinc_finger_trans_reg"/>
</dbReference>
<dbReference type="PROSITE" id="PS00028">
    <property type="entry name" value="ZINC_FINGER_C2H2_1"/>
    <property type="match status" value="1"/>
</dbReference>
<dbReference type="PANTHER" id="PTHR46179:SF19">
    <property type="entry name" value="C2H2 FINGER DOMAIN TRANSCRIPTION FACTOR (EUROFUNG)-RELATED"/>
    <property type="match status" value="1"/>
</dbReference>
<dbReference type="Proteomes" id="UP000243515">
    <property type="component" value="Unassembled WGS sequence"/>
</dbReference>
<reference evidence="4 5" key="1">
    <citation type="journal article" date="2015" name="Environ. Microbiol.">
        <title>Metagenome sequence of Elaphomyces granulatus from sporocarp tissue reveals Ascomycota ectomycorrhizal fingerprints of genome expansion and a Proteobacteria-rich microbiome.</title>
        <authorList>
            <person name="Quandt C.A."/>
            <person name="Kohler A."/>
            <person name="Hesse C.N."/>
            <person name="Sharpton T.J."/>
            <person name="Martin F."/>
            <person name="Spatafora J.W."/>
        </authorList>
    </citation>
    <scope>NUCLEOTIDE SEQUENCE [LARGE SCALE GENOMIC DNA]</scope>
    <source>
        <strain evidence="4 5">OSC145934</strain>
    </source>
</reference>
<feature type="compositionally biased region" description="Low complexity" evidence="2">
    <location>
        <begin position="311"/>
        <end position="320"/>
    </location>
</feature>
<gene>
    <name evidence="4" type="ORF">Egran_00998</name>
</gene>
<proteinExistence type="predicted"/>
<dbReference type="SUPFAM" id="SSF57667">
    <property type="entry name" value="beta-beta-alpha zinc fingers"/>
    <property type="match status" value="1"/>
</dbReference>
<evidence type="ECO:0000259" key="3">
    <source>
        <dbReference type="PROSITE" id="PS50157"/>
    </source>
</evidence>
<feature type="region of interest" description="Disordered" evidence="2">
    <location>
        <begin position="440"/>
        <end position="627"/>
    </location>
</feature>
<feature type="compositionally biased region" description="Basic and acidic residues" evidence="2">
    <location>
        <begin position="509"/>
        <end position="521"/>
    </location>
</feature>
<dbReference type="GO" id="GO:0005634">
    <property type="term" value="C:nucleus"/>
    <property type="evidence" value="ECO:0007669"/>
    <property type="project" value="TreeGrafter"/>
</dbReference>
<evidence type="ECO:0000313" key="5">
    <source>
        <dbReference type="Proteomes" id="UP000243515"/>
    </source>
</evidence>
<dbReference type="GO" id="GO:0006357">
    <property type="term" value="P:regulation of transcription by RNA polymerase II"/>
    <property type="evidence" value="ECO:0007669"/>
    <property type="project" value="TreeGrafter"/>
</dbReference>
<dbReference type="EMBL" id="NPHW01002544">
    <property type="protein sequence ID" value="OXV11242.1"/>
    <property type="molecule type" value="Genomic_DNA"/>
</dbReference>
<feature type="domain" description="C2H2-type" evidence="3">
    <location>
        <begin position="630"/>
        <end position="655"/>
    </location>
</feature>
<dbReference type="PROSITE" id="PS50157">
    <property type="entry name" value="ZINC_FINGER_C2H2_2"/>
    <property type="match status" value="2"/>
</dbReference>
<dbReference type="PANTHER" id="PTHR46179">
    <property type="entry name" value="ZINC FINGER PROTEIN"/>
    <property type="match status" value="1"/>
</dbReference>
<feature type="domain" description="C2H2-type" evidence="3">
    <location>
        <begin position="684"/>
        <end position="720"/>
    </location>
</feature>
<feature type="region of interest" description="Disordered" evidence="2">
    <location>
        <begin position="678"/>
        <end position="697"/>
    </location>
</feature>
<feature type="compositionally biased region" description="Polar residues" evidence="2">
    <location>
        <begin position="440"/>
        <end position="452"/>
    </location>
</feature>
<dbReference type="Gene3D" id="3.30.160.60">
    <property type="entry name" value="Classic Zinc Finger"/>
    <property type="match status" value="1"/>
</dbReference>
<feature type="region of interest" description="Disordered" evidence="2">
    <location>
        <begin position="297"/>
        <end position="357"/>
    </location>
</feature>
<dbReference type="GO" id="GO:0008270">
    <property type="term" value="F:zinc ion binding"/>
    <property type="evidence" value="ECO:0007669"/>
    <property type="project" value="UniProtKB-KW"/>
</dbReference>
<feature type="compositionally biased region" description="Low complexity" evidence="2">
    <location>
        <begin position="560"/>
        <end position="569"/>
    </location>
</feature>
<feature type="compositionally biased region" description="Low complexity" evidence="2">
    <location>
        <begin position="162"/>
        <end position="172"/>
    </location>
</feature>